<feature type="non-terminal residue" evidence="1">
    <location>
        <position position="52"/>
    </location>
</feature>
<sequence length="52" mass="6229">MNEVKAKLTEDEYQLLKLEPRFIYNDPKAASKRRTTELAVLKRKIATRFFEK</sequence>
<accession>A0A8S3FHH4</accession>
<name>A0A8S3FHH4_9BILA</name>
<comment type="caution">
    <text evidence="1">The sequence shown here is derived from an EMBL/GenBank/DDBJ whole genome shotgun (WGS) entry which is preliminary data.</text>
</comment>
<proteinExistence type="predicted"/>
<dbReference type="Proteomes" id="UP000681967">
    <property type="component" value="Unassembled WGS sequence"/>
</dbReference>
<gene>
    <name evidence="1" type="ORF">BYL167_LOCUS67261</name>
</gene>
<dbReference type="EMBL" id="CAJOBH010245111">
    <property type="protein sequence ID" value="CAF5122404.1"/>
    <property type="molecule type" value="Genomic_DNA"/>
</dbReference>
<organism evidence="1 2">
    <name type="scientific">Rotaria magnacalcarata</name>
    <dbReference type="NCBI Taxonomy" id="392030"/>
    <lineage>
        <taxon>Eukaryota</taxon>
        <taxon>Metazoa</taxon>
        <taxon>Spiralia</taxon>
        <taxon>Gnathifera</taxon>
        <taxon>Rotifera</taxon>
        <taxon>Eurotatoria</taxon>
        <taxon>Bdelloidea</taxon>
        <taxon>Philodinida</taxon>
        <taxon>Philodinidae</taxon>
        <taxon>Rotaria</taxon>
    </lineage>
</organism>
<dbReference type="AlphaFoldDB" id="A0A8S3FHH4"/>
<protein>
    <submittedName>
        <fullName evidence="1">Uncharacterized protein</fullName>
    </submittedName>
</protein>
<reference evidence="1" key="1">
    <citation type="submission" date="2021-02" db="EMBL/GenBank/DDBJ databases">
        <authorList>
            <person name="Nowell W R."/>
        </authorList>
    </citation>
    <scope>NUCLEOTIDE SEQUENCE</scope>
</reference>
<evidence type="ECO:0000313" key="1">
    <source>
        <dbReference type="EMBL" id="CAF5122404.1"/>
    </source>
</evidence>
<evidence type="ECO:0000313" key="2">
    <source>
        <dbReference type="Proteomes" id="UP000681967"/>
    </source>
</evidence>